<evidence type="ECO:0000256" key="7">
    <source>
        <dbReference type="ARBA" id="ARBA00023242"/>
    </source>
</evidence>
<evidence type="ECO:0000256" key="8">
    <source>
        <dbReference type="SAM" id="MobiDB-lite"/>
    </source>
</evidence>
<protein>
    <recommendedName>
        <fullName evidence="5">Restriction of telomere capping protein 4</fullName>
    </recommendedName>
</protein>
<dbReference type="InterPro" id="IPR039024">
    <property type="entry name" value="RTC4"/>
</dbReference>
<feature type="compositionally biased region" description="Basic and acidic residues" evidence="8">
    <location>
        <begin position="181"/>
        <end position="195"/>
    </location>
</feature>
<feature type="compositionally biased region" description="Polar residues" evidence="8">
    <location>
        <begin position="597"/>
        <end position="608"/>
    </location>
</feature>
<dbReference type="PANTHER" id="PTHR41391">
    <property type="entry name" value="RESTRICTION OF TELOMERE CAPPING PROTEIN 4"/>
    <property type="match status" value="1"/>
</dbReference>
<evidence type="ECO:0000256" key="5">
    <source>
        <dbReference type="ARBA" id="ARBA00015162"/>
    </source>
</evidence>
<keyword evidence="11" id="KW-1185">Reference proteome</keyword>
<dbReference type="GO" id="GO:0005737">
    <property type="term" value="C:cytoplasm"/>
    <property type="evidence" value="ECO:0007669"/>
    <property type="project" value="UniProtKB-SubCell"/>
</dbReference>
<accession>A0AAN9UAZ7</accession>
<evidence type="ECO:0000256" key="3">
    <source>
        <dbReference type="ARBA" id="ARBA00004496"/>
    </source>
</evidence>
<keyword evidence="6" id="KW-0963">Cytoplasm</keyword>
<dbReference type="GO" id="GO:0005634">
    <property type="term" value="C:nucleus"/>
    <property type="evidence" value="ECO:0007669"/>
    <property type="project" value="UniProtKB-SubCell"/>
</dbReference>
<feature type="compositionally biased region" description="Basic residues" evidence="8">
    <location>
        <begin position="264"/>
        <end position="277"/>
    </location>
</feature>
<feature type="compositionally biased region" description="Basic and acidic residues" evidence="8">
    <location>
        <begin position="552"/>
        <end position="565"/>
    </location>
</feature>
<feature type="region of interest" description="Disordered" evidence="8">
    <location>
        <begin position="513"/>
        <end position="628"/>
    </location>
</feature>
<evidence type="ECO:0000313" key="10">
    <source>
        <dbReference type="EMBL" id="KAK7738488.1"/>
    </source>
</evidence>
<evidence type="ECO:0000256" key="4">
    <source>
        <dbReference type="ARBA" id="ARBA00009461"/>
    </source>
</evidence>
<name>A0AAN9UAZ7_9PEZI</name>
<feature type="domain" description="Restriction of telomere capping protein 4 C-terminal" evidence="9">
    <location>
        <begin position="402"/>
        <end position="519"/>
    </location>
</feature>
<dbReference type="Proteomes" id="UP001320245">
    <property type="component" value="Unassembled WGS sequence"/>
</dbReference>
<feature type="compositionally biased region" description="Basic residues" evidence="8">
    <location>
        <begin position="163"/>
        <end position="175"/>
    </location>
</feature>
<organism evidence="10 11">
    <name type="scientific">Cytospora paraplurivora</name>
    <dbReference type="NCBI Taxonomy" id="2898453"/>
    <lineage>
        <taxon>Eukaryota</taxon>
        <taxon>Fungi</taxon>
        <taxon>Dikarya</taxon>
        <taxon>Ascomycota</taxon>
        <taxon>Pezizomycotina</taxon>
        <taxon>Sordariomycetes</taxon>
        <taxon>Sordariomycetidae</taxon>
        <taxon>Diaporthales</taxon>
        <taxon>Cytosporaceae</taxon>
        <taxon>Cytospora</taxon>
    </lineage>
</organism>
<evidence type="ECO:0000256" key="6">
    <source>
        <dbReference type="ARBA" id="ARBA00022490"/>
    </source>
</evidence>
<sequence>MIPRGLSRHGVDPLLNTIGGARRAHVSKTLEEPEDVTAPPIGSSESEDETFVTVQQYQDSSDDDVPARGDIARSTFGPKPVSTAANATRGHQGRSSASRTVKAPQSRSARSGAKRAVDDIESSGAEEIKSSRSGKKAKRSHGDEYPSLGSQMEDGFLLERSKKPLKAGFGKKAKKFQNVDASRESTPRKEFEMPRRMPASVSPEKPKKFKATQVEVERSSPGLDPIPFKARSSGVQSESSELSDVDSSVFSDPPRPQEGSKKEKPNRRQPKKGKKKFLKEITPEVMSQKPEFKMPEGYDDFALDTEPMRIDMSTNEDSKPAKRAALGPDKASCPMCDEPVDRQWLREFSKNQRMSIARQAKFCHLHKKRSAKETWAAKGYPDIKWEELRSRIAGQHDFLESLINGKASHFGELHREKIESGKNRTLLRTKDYLTPGYYGLRGMSVMTETIVEMFSALLRERAPRYKLISARGYTGFVQSVMVPELAVKLIQEDMCLDDEEAAREVMRESMSIGEILNDEKRESQTQAQGVLEGNGQEDTVDEPRAANGKANGGKEDVSIDLRIQEVVDSDSDLPSLAPPPKKQSVDVKKKAMDSDSELSSLPSQGEQKTGTRLEAVDSDSELSSLGDL</sequence>
<comment type="subcellular location">
    <subcellularLocation>
        <location evidence="3">Cytoplasm</location>
    </subcellularLocation>
    <subcellularLocation>
        <location evidence="2">Nucleus</location>
    </subcellularLocation>
</comment>
<feature type="compositionally biased region" description="Basic and acidic residues" evidence="8">
    <location>
        <begin position="583"/>
        <end position="593"/>
    </location>
</feature>
<proteinExistence type="inferred from homology"/>
<feature type="compositionally biased region" description="Low complexity" evidence="8">
    <location>
        <begin position="232"/>
        <end position="252"/>
    </location>
</feature>
<reference evidence="10 11" key="1">
    <citation type="journal article" date="2023" name="PLoS ONE">
        <title>Cytospora paraplurivora sp. nov. isolated from orchards with fruit tree decline syndrome in Ontario, Canada.</title>
        <authorList>
            <person name="Ilyukhin E."/>
            <person name="Nguyen H.D.T."/>
            <person name="Castle A.J."/>
            <person name="Ellouze W."/>
        </authorList>
    </citation>
    <scope>NUCLEOTIDE SEQUENCE [LARGE SCALE GENOMIC DNA]</scope>
    <source>
        <strain evidence="10 11">FDS-564</strain>
    </source>
</reference>
<dbReference type="Pfam" id="PF14474">
    <property type="entry name" value="RTC4"/>
    <property type="match status" value="1"/>
</dbReference>
<evidence type="ECO:0000256" key="1">
    <source>
        <dbReference type="ARBA" id="ARBA00002738"/>
    </source>
</evidence>
<feature type="region of interest" description="Disordered" evidence="8">
    <location>
        <begin position="28"/>
        <end position="278"/>
    </location>
</feature>
<dbReference type="EMBL" id="JAJSPL020000025">
    <property type="protein sequence ID" value="KAK7738488.1"/>
    <property type="molecule type" value="Genomic_DNA"/>
</dbReference>
<dbReference type="AlphaFoldDB" id="A0AAN9UAZ7"/>
<dbReference type="SMART" id="SM01312">
    <property type="entry name" value="RTC4"/>
    <property type="match status" value="1"/>
</dbReference>
<comment type="caution">
    <text evidence="10">The sequence shown here is derived from an EMBL/GenBank/DDBJ whole genome shotgun (WGS) entry which is preliminary data.</text>
</comment>
<evidence type="ECO:0000259" key="9">
    <source>
        <dbReference type="SMART" id="SM01312"/>
    </source>
</evidence>
<comment type="function">
    <text evidence="1">May be involved in a process influencing telomere capping.</text>
</comment>
<comment type="similarity">
    <text evidence="4">Belongs to the RTC4 family.</text>
</comment>
<keyword evidence="7" id="KW-0539">Nucleus</keyword>
<evidence type="ECO:0000313" key="11">
    <source>
        <dbReference type="Proteomes" id="UP001320245"/>
    </source>
</evidence>
<gene>
    <name evidence="10" type="ORF">SLS53_006007</name>
</gene>
<feature type="compositionally biased region" description="Polar residues" evidence="8">
    <location>
        <begin position="93"/>
        <end position="109"/>
    </location>
</feature>
<dbReference type="InterPro" id="IPR028094">
    <property type="entry name" value="RTC4_C"/>
</dbReference>
<evidence type="ECO:0000256" key="2">
    <source>
        <dbReference type="ARBA" id="ARBA00004123"/>
    </source>
</evidence>
<dbReference type="PANTHER" id="PTHR41391:SF1">
    <property type="entry name" value="RESTRICTION OF TELOMERE CAPPING PROTEIN 4"/>
    <property type="match status" value="1"/>
</dbReference>